<evidence type="ECO:0000256" key="7">
    <source>
        <dbReference type="SAM" id="Coils"/>
    </source>
</evidence>
<dbReference type="EMBL" id="JAIRAU010000005">
    <property type="protein sequence ID" value="MBZ5709246.1"/>
    <property type="molecule type" value="Genomic_DNA"/>
</dbReference>
<dbReference type="SUPFAM" id="SSF55874">
    <property type="entry name" value="ATPase domain of HSP90 chaperone/DNA topoisomerase II/histidine kinase"/>
    <property type="match status" value="1"/>
</dbReference>
<dbReference type="Gene3D" id="3.30.565.10">
    <property type="entry name" value="Histidine kinase-like ATPase, C-terminal domain"/>
    <property type="match status" value="1"/>
</dbReference>
<proteinExistence type="predicted"/>
<dbReference type="InterPro" id="IPR004358">
    <property type="entry name" value="Sig_transdc_His_kin-like_C"/>
</dbReference>
<reference evidence="10" key="1">
    <citation type="submission" date="2021-08" db="EMBL/GenBank/DDBJ databases">
        <authorList>
            <person name="Stevens D.C."/>
        </authorList>
    </citation>
    <scope>NUCLEOTIDE SEQUENCE</scope>
    <source>
        <strain evidence="10">DSM 53165</strain>
    </source>
</reference>
<dbReference type="Pfam" id="PF02518">
    <property type="entry name" value="HATPase_c"/>
    <property type="match status" value="1"/>
</dbReference>
<dbReference type="CDD" id="cd16922">
    <property type="entry name" value="HATPase_EvgS-ArcB-TorS-like"/>
    <property type="match status" value="1"/>
</dbReference>
<dbReference type="Gene3D" id="3.40.50.2300">
    <property type="match status" value="1"/>
</dbReference>
<feature type="modified residue" description="4-aspartylphosphate" evidence="6">
    <location>
        <position position="52"/>
    </location>
</feature>
<feature type="coiled-coil region" evidence="7">
    <location>
        <begin position="120"/>
        <end position="147"/>
    </location>
</feature>
<dbReference type="PANTHER" id="PTHR43047:SF72">
    <property type="entry name" value="OSMOSENSING HISTIDINE PROTEIN KINASE SLN1"/>
    <property type="match status" value="1"/>
</dbReference>
<keyword evidence="3 6" id="KW-0597">Phosphoprotein</keyword>
<keyword evidence="5" id="KW-0418">Kinase</keyword>
<evidence type="ECO:0000256" key="3">
    <source>
        <dbReference type="ARBA" id="ARBA00022553"/>
    </source>
</evidence>
<organism evidence="10 11">
    <name type="scientific">Nannocystis pusilla</name>
    <dbReference type="NCBI Taxonomy" id="889268"/>
    <lineage>
        <taxon>Bacteria</taxon>
        <taxon>Pseudomonadati</taxon>
        <taxon>Myxococcota</taxon>
        <taxon>Polyangia</taxon>
        <taxon>Nannocystales</taxon>
        <taxon>Nannocystaceae</taxon>
        <taxon>Nannocystis</taxon>
    </lineage>
</organism>
<dbReference type="SMART" id="SM00448">
    <property type="entry name" value="REC"/>
    <property type="match status" value="1"/>
</dbReference>
<gene>
    <name evidence="10" type="ORF">K7C98_08230</name>
</gene>
<keyword evidence="4" id="KW-0808">Transferase</keyword>
<dbReference type="Pfam" id="PF00512">
    <property type="entry name" value="HisKA"/>
    <property type="match status" value="1"/>
</dbReference>
<feature type="domain" description="Response regulatory" evidence="9">
    <location>
        <begin position="1"/>
        <end position="117"/>
    </location>
</feature>
<dbReference type="Gene3D" id="1.10.287.130">
    <property type="match status" value="1"/>
</dbReference>
<dbReference type="InterPro" id="IPR003661">
    <property type="entry name" value="HisK_dim/P_dom"/>
</dbReference>
<dbReference type="InterPro" id="IPR036890">
    <property type="entry name" value="HATPase_C_sf"/>
</dbReference>
<dbReference type="CDD" id="cd00156">
    <property type="entry name" value="REC"/>
    <property type="match status" value="1"/>
</dbReference>
<keyword evidence="7" id="KW-0175">Coiled coil</keyword>
<dbReference type="CDD" id="cd00082">
    <property type="entry name" value="HisKA"/>
    <property type="match status" value="1"/>
</dbReference>
<evidence type="ECO:0000313" key="11">
    <source>
        <dbReference type="Proteomes" id="UP001139031"/>
    </source>
</evidence>
<dbReference type="InterPro" id="IPR011006">
    <property type="entry name" value="CheY-like_superfamily"/>
</dbReference>
<dbReference type="PROSITE" id="PS50110">
    <property type="entry name" value="RESPONSE_REGULATORY"/>
    <property type="match status" value="1"/>
</dbReference>
<dbReference type="RefSeq" id="WP_224191024.1">
    <property type="nucleotide sequence ID" value="NZ_JAIRAU010000005.1"/>
</dbReference>
<protein>
    <recommendedName>
        <fullName evidence="2">histidine kinase</fullName>
        <ecNumber evidence="2">2.7.13.3</ecNumber>
    </recommendedName>
</protein>
<evidence type="ECO:0000313" key="10">
    <source>
        <dbReference type="EMBL" id="MBZ5709246.1"/>
    </source>
</evidence>
<dbReference type="PROSITE" id="PS50109">
    <property type="entry name" value="HIS_KIN"/>
    <property type="match status" value="1"/>
</dbReference>
<comment type="caution">
    <text evidence="10">The sequence shown here is derived from an EMBL/GenBank/DDBJ whole genome shotgun (WGS) entry which is preliminary data.</text>
</comment>
<dbReference type="InterPro" id="IPR003594">
    <property type="entry name" value="HATPase_dom"/>
</dbReference>
<evidence type="ECO:0000256" key="6">
    <source>
        <dbReference type="PROSITE-ProRule" id="PRU00169"/>
    </source>
</evidence>
<evidence type="ECO:0000256" key="1">
    <source>
        <dbReference type="ARBA" id="ARBA00000085"/>
    </source>
</evidence>
<dbReference type="SUPFAM" id="SSF52172">
    <property type="entry name" value="CheY-like"/>
    <property type="match status" value="1"/>
</dbReference>
<evidence type="ECO:0000256" key="2">
    <source>
        <dbReference type="ARBA" id="ARBA00012438"/>
    </source>
</evidence>
<evidence type="ECO:0000256" key="5">
    <source>
        <dbReference type="ARBA" id="ARBA00022777"/>
    </source>
</evidence>
<dbReference type="PRINTS" id="PR00344">
    <property type="entry name" value="BCTRLSENSOR"/>
</dbReference>
<feature type="domain" description="Histidine kinase" evidence="8">
    <location>
        <begin position="154"/>
        <end position="389"/>
    </location>
</feature>
<dbReference type="Pfam" id="PF00072">
    <property type="entry name" value="Response_reg"/>
    <property type="match status" value="1"/>
</dbReference>
<dbReference type="SMART" id="SM00388">
    <property type="entry name" value="HisKA"/>
    <property type="match status" value="1"/>
</dbReference>
<accession>A0ABS7TMD2</accession>
<evidence type="ECO:0000259" key="8">
    <source>
        <dbReference type="PROSITE" id="PS50109"/>
    </source>
</evidence>
<dbReference type="Proteomes" id="UP001139031">
    <property type="component" value="Unassembled WGS sequence"/>
</dbReference>
<dbReference type="PANTHER" id="PTHR43047">
    <property type="entry name" value="TWO-COMPONENT HISTIDINE PROTEIN KINASE"/>
    <property type="match status" value="1"/>
</dbReference>
<evidence type="ECO:0000259" key="9">
    <source>
        <dbReference type="PROSITE" id="PS50110"/>
    </source>
</evidence>
<evidence type="ECO:0000256" key="4">
    <source>
        <dbReference type="ARBA" id="ARBA00022679"/>
    </source>
</evidence>
<sequence>MLLVEDDRDDYLLTSELLEEIGEGTYVLQWADSYEDGVEALFSGAPDLCLLDYRLGEKTGLELLREVVARGCTTPIVLLTGQSERSLDVEAMKAGAVDYLVKGEFGPRQLERSIRYAIERNRSLKALRELNAELQHARNQATAASHAKSMFLASVSHEFRTPLNAILGYSELVHEQLVERDVHELAEDVRRIHAAGTHLLSLVSDILDLSKIEAGKLDLVTHAFDLGALVVEINEAIRPLVGRNENNYRCRCDGVGEMVSDATRLRQVLLNLLGNACKFTSRGTIELVVERRPGCARDFDPSAADAPLPSVECVEFTIRDTGIGMTAAQMERLFTGFSQVDADVTRRYGGTGLGLAISRRLCHMMGGEIFVDSEFGVGSTIRVRLPARLVAIVPA</sequence>
<keyword evidence="11" id="KW-1185">Reference proteome</keyword>
<dbReference type="SMART" id="SM00387">
    <property type="entry name" value="HATPase_c"/>
    <property type="match status" value="1"/>
</dbReference>
<dbReference type="EC" id="2.7.13.3" evidence="2"/>
<dbReference type="InterPro" id="IPR001789">
    <property type="entry name" value="Sig_transdc_resp-reg_receiver"/>
</dbReference>
<comment type="catalytic activity">
    <reaction evidence="1">
        <text>ATP + protein L-histidine = ADP + protein N-phospho-L-histidine.</text>
        <dbReference type="EC" id="2.7.13.3"/>
    </reaction>
</comment>
<name>A0ABS7TMD2_9BACT</name>
<dbReference type="InterPro" id="IPR005467">
    <property type="entry name" value="His_kinase_dom"/>
</dbReference>